<keyword evidence="2" id="KW-0808">Transferase</keyword>
<dbReference type="CDD" id="cd03784">
    <property type="entry name" value="GT1_Gtf-like"/>
    <property type="match status" value="1"/>
</dbReference>
<reference evidence="3 4" key="2">
    <citation type="journal article" date="2009" name="PLoS ONE">
        <title>An integrated genetic and cytogenetic map of the cucumber genome.</title>
        <authorList>
            <person name="Ren Y."/>
            <person name="Zhang Z."/>
            <person name="Liu J."/>
            <person name="Staub J.E."/>
            <person name="Han Y."/>
            <person name="Cheng Z."/>
            <person name="Li X."/>
            <person name="Lu J."/>
            <person name="Miao H."/>
            <person name="Kang H."/>
            <person name="Xie B."/>
            <person name="Gu X."/>
            <person name="Wang X."/>
            <person name="Du Y."/>
            <person name="Jin W."/>
            <person name="Huang S."/>
        </authorList>
    </citation>
    <scope>NUCLEOTIDE SEQUENCE [LARGE SCALE GENOMIC DNA]</scope>
    <source>
        <strain evidence="4">cv. 9930</strain>
    </source>
</reference>
<name>A0A0A0KF85_CUCSA</name>
<dbReference type="InterPro" id="IPR002213">
    <property type="entry name" value="UDP_glucos_trans"/>
</dbReference>
<dbReference type="OrthoDB" id="5835829at2759"/>
<dbReference type="GO" id="GO:0035251">
    <property type="term" value="F:UDP-glucosyltransferase activity"/>
    <property type="evidence" value="ECO:0000318"/>
    <property type="project" value="GO_Central"/>
</dbReference>
<evidence type="ECO:0000256" key="1">
    <source>
        <dbReference type="ARBA" id="ARBA00009995"/>
    </source>
</evidence>
<protein>
    <recommendedName>
        <fullName evidence="5">UDP-glucosyltransferase</fullName>
    </recommendedName>
</protein>
<dbReference type="OMA" id="WPPANEP"/>
<reference evidence="3 4" key="3">
    <citation type="journal article" date="2010" name="BMC Genomics">
        <title>Transcriptome sequencing and comparative analysis of cucumber flowers with different sex types.</title>
        <authorList>
            <person name="Guo S."/>
            <person name="Zheng Y."/>
            <person name="Joung J.G."/>
            <person name="Liu S."/>
            <person name="Zhang Z."/>
            <person name="Crasta O.R."/>
            <person name="Sobral B.W."/>
            <person name="Xu Y."/>
            <person name="Huang S."/>
            <person name="Fei Z."/>
        </authorList>
    </citation>
    <scope>NUCLEOTIDE SEQUENCE [LARGE SCALE GENOMIC DNA]</scope>
    <source>
        <strain evidence="4">cv. 9930</strain>
    </source>
</reference>
<evidence type="ECO:0000313" key="4">
    <source>
        <dbReference type="Proteomes" id="UP000029981"/>
    </source>
</evidence>
<dbReference type="SUPFAM" id="SSF53756">
    <property type="entry name" value="UDP-Glycosyltransferase/glycogen phosphorylase"/>
    <property type="match status" value="1"/>
</dbReference>
<accession>A0A0A0KF85</accession>
<reference evidence="3 4" key="4">
    <citation type="journal article" date="2011" name="BMC Genomics">
        <title>RNA-Seq improves annotation of protein-coding genes in the cucumber genome.</title>
        <authorList>
            <person name="Li Z."/>
            <person name="Zhang Z."/>
            <person name="Yan P."/>
            <person name="Huang S."/>
            <person name="Fei Z."/>
            <person name="Lin K."/>
        </authorList>
    </citation>
    <scope>NUCLEOTIDE SEQUENCE [LARGE SCALE GENOMIC DNA]</scope>
    <source>
        <strain evidence="4">cv. 9930</strain>
    </source>
</reference>
<evidence type="ECO:0008006" key="5">
    <source>
        <dbReference type="Google" id="ProtNLM"/>
    </source>
</evidence>
<dbReference type="PANTHER" id="PTHR11926">
    <property type="entry name" value="GLUCOSYL/GLUCURONOSYL TRANSFERASES"/>
    <property type="match status" value="1"/>
</dbReference>
<keyword evidence="4" id="KW-1185">Reference proteome</keyword>
<dbReference type="FunFam" id="3.40.50.2000:FF:000138">
    <property type="entry name" value="Glycosyltransferase"/>
    <property type="match status" value="1"/>
</dbReference>
<dbReference type="Gene3D" id="3.40.50.2000">
    <property type="entry name" value="Glycogen Phosphorylase B"/>
    <property type="match status" value="2"/>
</dbReference>
<reference evidence="3 4" key="1">
    <citation type="journal article" date="2009" name="Nat. Genet.">
        <title>The genome of the cucumber, Cucumis sativus L.</title>
        <authorList>
            <person name="Huang S."/>
            <person name="Li R."/>
            <person name="Zhang Z."/>
            <person name="Li L."/>
            <person name="Gu X."/>
            <person name="Fan W."/>
            <person name="Lucas W.J."/>
            <person name="Wang X."/>
            <person name="Xie B."/>
            <person name="Ni P."/>
            <person name="Ren Y."/>
            <person name="Zhu H."/>
            <person name="Li J."/>
            <person name="Lin K."/>
            <person name="Jin W."/>
            <person name="Fei Z."/>
            <person name="Li G."/>
            <person name="Staub J."/>
            <person name="Kilian A."/>
            <person name="van der Vossen E.A."/>
            <person name="Wu Y."/>
            <person name="Guo J."/>
            <person name="He J."/>
            <person name="Jia Z."/>
            <person name="Ren Y."/>
            <person name="Tian G."/>
            <person name="Lu Y."/>
            <person name="Ruan J."/>
            <person name="Qian W."/>
            <person name="Wang M."/>
            <person name="Huang Q."/>
            <person name="Li B."/>
            <person name="Xuan Z."/>
            <person name="Cao J."/>
            <person name="Asan"/>
            <person name="Wu Z."/>
            <person name="Zhang J."/>
            <person name="Cai Q."/>
            <person name="Bai Y."/>
            <person name="Zhao B."/>
            <person name="Han Y."/>
            <person name="Li Y."/>
            <person name="Li X."/>
            <person name="Wang S."/>
            <person name="Shi Q."/>
            <person name="Liu S."/>
            <person name="Cho W.K."/>
            <person name="Kim J.Y."/>
            <person name="Xu Y."/>
            <person name="Heller-Uszynska K."/>
            <person name="Miao H."/>
            <person name="Cheng Z."/>
            <person name="Zhang S."/>
            <person name="Wu J."/>
            <person name="Yang Y."/>
            <person name="Kang H."/>
            <person name="Li M."/>
            <person name="Liang H."/>
            <person name="Ren X."/>
            <person name="Shi Z."/>
            <person name="Wen M."/>
            <person name="Jian M."/>
            <person name="Yang H."/>
            <person name="Zhang G."/>
            <person name="Yang Z."/>
            <person name="Chen R."/>
            <person name="Liu S."/>
            <person name="Li J."/>
            <person name="Ma L."/>
            <person name="Liu H."/>
            <person name="Zhou Y."/>
            <person name="Zhao J."/>
            <person name="Fang X."/>
            <person name="Li G."/>
            <person name="Fang L."/>
            <person name="Li Y."/>
            <person name="Liu D."/>
            <person name="Zheng H."/>
            <person name="Zhang Y."/>
            <person name="Qin N."/>
            <person name="Li Z."/>
            <person name="Yang G."/>
            <person name="Yang S."/>
            <person name="Bolund L."/>
            <person name="Kristiansen K."/>
            <person name="Zheng H."/>
            <person name="Li S."/>
            <person name="Zhang X."/>
            <person name="Yang H."/>
            <person name="Wang J."/>
            <person name="Sun R."/>
            <person name="Zhang B."/>
            <person name="Jiang S."/>
            <person name="Wang J."/>
            <person name="Du Y."/>
            <person name="Li S."/>
        </authorList>
    </citation>
    <scope>NUCLEOTIDE SEQUENCE [LARGE SCALE GENOMIC DNA]</scope>
    <source>
        <strain evidence="4">cv. 9930</strain>
    </source>
</reference>
<comment type="similarity">
    <text evidence="1">Belongs to the UDP-glycosyltransferase family.</text>
</comment>
<dbReference type="EMBL" id="CM002927">
    <property type="protein sequence ID" value="KGN47052.1"/>
    <property type="molecule type" value="Genomic_DNA"/>
</dbReference>
<dbReference type="AlphaFoldDB" id="A0A0A0KF85"/>
<organism evidence="3 4">
    <name type="scientific">Cucumis sativus</name>
    <name type="common">Cucumber</name>
    <dbReference type="NCBI Taxonomy" id="3659"/>
    <lineage>
        <taxon>Eukaryota</taxon>
        <taxon>Viridiplantae</taxon>
        <taxon>Streptophyta</taxon>
        <taxon>Embryophyta</taxon>
        <taxon>Tracheophyta</taxon>
        <taxon>Spermatophyta</taxon>
        <taxon>Magnoliopsida</taxon>
        <taxon>eudicotyledons</taxon>
        <taxon>Gunneridae</taxon>
        <taxon>Pentapetalae</taxon>
        <taxon>rosids</taxon>
        <taxon>fabids</taxon>
        <taxon>Cucurbitales</taxon>
        <taxon>Cucurbitaceae</taxon>
        <taxon>Benincaseae</taxon>
        <taxon>Cucumis</taxon>
    </lineage>
</organism>
<dbReference type="Pfam" id="PF00201">
    <property type="entry name" value="UDPGT"/>
    <property type="match status" value="1"/>
</dbReference>
<proteinExistence type="inferred from homology"/>
<dbReference type="Proteomes" id="UP000029981">
    <property type="component" value="Chromosome 6"/>
</dbReference>
<dbReference type="Gramene" id="KGN47052">
    <property type="protein sequence ID" value="KGN47052"/>
    <property type="gene ID" value="Csa_6G181570"/>
</dbReference>
<dbReference type="eggNOG" id="KOG1192">
    <property type="taxonomic scope" value="Eukaryota"/>
</dbReference>
<dbReference type="STRING" id="3659.A0A0A0KF85"/>
<dbReference type="KEGG" id="csv:101207420"/>
<gene>
    <name evidence="3" type="ORF">Csa_6G181570</name>
</gene>
<evidence type="ECO:0000313" key="3">
    <source>
        <dbReference type="EMBL" id="KGN47052.1"/>
    </source>
</evidence>
<sequence length="450" mass="50221">MDSTIPKPSQLTHLAALPYPGRGHINALINFCKLLSRKNPNILISFIVSDEWLSLLAADPKPPNLHFSTFPNIIPSEHGRANDFPGFFRSVNTIMESPIHTLLTHLNPPPSIIVADSFVSWAVPLANRLNIPVASFWPMSVTVLSMYYHFNLLQENGHFPADLSERGEEIVDYIPGVSDTRLADLPTFFSGDGHEVVDLTVKAARSIDKAQFLISTSVYELEPSVIDAFKLKFPFPVYTIGPCTPYFETTNSCTDEYFQWLDSQTECSVLYISQGSFLSVSSSQMEEIVAGVKASGVRFLWVARGNDGRLKDVDREMGVVVRWCDQLKVLCHSAVGGFWTHCGWNSTMEGVFAGVPMLTWPIFCDQVPNRKKIVEEWKVGVRVEAVGGKDLVRREEIANFVKRFMKTESVEGRKMRKRASELQDICRGAVEEGGSSSSNMDAFIGRITTV</sequence>
<dbReference type="PANTHER" id="PTHR11926:SF774">
    <property type="entry name" value="UDP-GLYCOSYLTRANSFERASE 85A1-RELATED"/>
    <property type="match status" value="1"/>
</dbReference>
<evidence type="ECO:0000256" key="2">
    <source>
        <dbReference type="ARBA" id="ARBA00022679"/>
    </source>
</evidence>